<name>A0A922M1E1_SPOEX</name>
<dbReference type="EMBL" id="JACEFF010000932">
    <property type="protein sequence ID" value="KAH9627952.1"/>
    <property type="molecule type" value="Genomic_DNA"/>
</dbReference>
<evidence type="ECO:0008006" key="3">
    <source>
        <dbReference type="Google" id="ProtNLM"/>
    </source>
</evidence>
<dbReference type="Proteomes" id="UP000814243">
    <property type="component" value="Unassembled WGS sequence"/>
</dbReference>
<gene>
    <name evidence="1" type="ORF">HF086_013061</name>
</gene>
<accession>A0A922M1E1</accession>
<comment type="caution">
    <text evidence="1">The sequence shown here is derived from an EMBL/GenBank/DDBJ whole genome shotgun (WGS) entry which is preliminary data.</text>
</comment>
<reference evidence="1" key="1">
    <citation type="journal article" date="2021" name="G3 (Bethesda)">
        <title>Genome and transcriptome analysis of the beet armyworm Spodoptera exigua reveals targets for pest control. .</title>
        <authorList>
            <person name="Simon S."/>
            <person name="Breeschoten T."/>
            <person name="Jansen H.J."/>
            <person name="Dirks R.P."/>
            <person name="Schranz M.E."/>
            <person name="Ros V.I.D."/>
        </authorList>
    </citation>
    <scope>NUCLEOTIDE SEQUENCE</scope>
    <source>
        <strain evidence="1">TB_SE_WUR_2020</strain>
    </source>
</reference>
<organism evidence="1 2">
    <name type="scientific">Spodoptera exigua</name>
    <name type="common">Beet armyworm</name>
    <name type="synonym">Noctua fulgens</name>
    <dbReference type="NCBI Taxonomy" id="7107"/>
    <lineage>
        <taxon>Eukaryota</taxon>
        <taxon>Metazoa</taxon>
        <taxon>Ecdysozoa</taxon>
        <taxon>Arthropoda</taxon>
        <taxon>Hexapoda</taxon>
        <taxon>Insecta</taxon>
        <taxon>Pterygota</taxon>
        <taxon>Neoptera</taxon>
        <taxon>Endopterygota</taxon>
        <taxon>Lepidoptera</taxon>
        <taxon>Glossata</taxon>
        <taxon>Ditrysia</taxon>
        <taxon>Noctuoidea</taxon>
        <taxon>Noctuidae</taxon>
        <taxon>Amphipyrinae</taxon>
        <taxon>Spodoptera</taxon>
    </lineage>
</organism>
<sequence length="180" mass="20206">MCDRYKQVIVIGDFNLYSCPVSISNYFEYFMSYCEFTQSNKVPNVLGRQLDLVFSTGFSGEVSVVATDDALVPVDPHHPPLAASVCPAPAHPASPSSSPAAASAAAHNIRPQWNFYKADYQLLYTMLTSADWSTLYETHDLDDILDVFYDQLNHILDLCVPRKAFARGNSRYVYPEWYTG</sequence>
<proteinExistence type="predicted"/>
<dbReference type="AlphaFoldDB" id="A0A922M1E1"/>
<evidence type="ECO:0000313" key="2">
    <source>
        <dbReference type="Proteomes" id="UP000814243"/>
    </source>
</evidence>
<evidence type="ECO:0000313" key="1">
    <source>
        <dbReference type="EMBL" id="KAH9627952.1"/>
    </source>
</evidence>
<protein>
    <recommendedName>
        <fullName evidence="3">Endonuclease/exonuclease/phosphatase domain-containing protein</fullName>
    </recommendedName>
</protein>